<reference evidence="2 3" key="1">
    <citation type="submission" date="2018-02" db="EMBL/GenBank/DDBJ databases">
        <title>Subsurface microbial communities from deep shales in Ohio and West Virginia, USA.</title>
        <authorList>
            <person name="Wrighton K."/>
        </authorList>
    </citation>
    <scope>NUCLEOTIDE SEQUENCE [LARGE SCALE GENOMIC DNA]</scope>
    <source>
        <strain evidence="2 3">OWC-G53F</strain>
    </source>
</reference>
<dbReference type="PANTHER" id="PTHR43471:SF14">
    <property type="entry name" value="ABC-2 TYPE TRANSPORT SYSTEM PERMEASE PROTEIN"/>
    <property type="match status" value="1"/>
</dbReference>
<feature type="transmembrane region" description="Helical" evidence="1">
    <location>
        <begin position="236"/>
        <end position="261"/>
    </location>
</feature>
<dbReference type="InterPro" id="IPR021913">
    <property type="entry name" value="DUF3526"/>
</dbReference>
<protein>
    <submittedName>
        <fullName evidence="2">ABC-2 type transport system permease protein</fullName>
    </submittedName>
</protein>
<proteinExistence type="predicted"/>
<accession>A0A2S6H6J1</accession>
<keyword evidence="1" id="KW-0472">Membrane</keyword>
<feature type="transmembrane region" description="Helical" evidence="1">
    <location>
        <begin position="23"/>
        <end position="40"/>
    </location>
</feature>
<feature type="transmembrane region" description="Helical" evidence="1">
    <location>
        <begin position="205"/>
        <end position="224"/>
    </location>
</feature>
<name>A0A2S6H6J1_9GAMM</name>
<feature type="transmembrane region" description="Helical" evidence="1">
    <location>
        <begin position="180"/>
        <end position="198"/>
    </location>
</feature>
<keyword evidence="1" id="KW-0812">Transmembrane</keyword>
<keyword evidence="1" id="KW-1133">Transmembrane helix</keyword>
<dbReference type="Pfam" id="PF12040">
    <property type="entry name" value="DUF3526"/>
    <property type="match status" value="1"/>
</dbReference>
<dbReference type="AlphaFoldDB" id="A0A2S6H6J1"/>
<comment type="caution">
    <text evidence="2">The sequence shown here is derived from an EMBL/GenBank/DDBJ whole genome shotgun (WGS) entry which is preliminary data.</text>
</comment>
<gene>
    <name evidence="2" type="ORF">B0F88_10266</name>
</gene>
<keyword evidence="3" id="KW-1185">Reference proteome</keyword>
<organism evidence="2 3">
    <name type="scientific">Methylobacter tundripaludum</name>
    <dbReference type="NCBI Taxonomy" id="173365"/>
    <lineage>
        <taxon>Bacteria</taxon>
        <taxon>Pseudomonadati</taxon>
        <taxon>Pseudomonadota</taxon>
        <taxon>Gammaproteobacteria</taxon>
        <taxon>Methylococcales</taxon>
        <taxon>Methylococcaceae</taxon>
        <taxon>Methylobacter</taxon>
    </lineage>
</organism>
<evidence type="ECO:0000313" key="3">
    <source>
        <dbReference type="Proteomes" id="UP000238071"/>
    </source>
</evidence>
<evidence type="ECO:0000256" key="1">
    <source>
        <dbReference type="SAM" id="Phobius"/>
    </source>
</evidence>
<dbReference type="OrthoDB" id="6314837at2"/>
<dbReference type="RefSeq" id="WP_104422361.1">
    <property type="nucleotide sequence ID" value="NZ_PTIY01000002.1"/>
</dbReference>
<dbReference type="Proteomes" id="UP000238071">
    <property type="component" value="Unassembled WGS sequence"/>
</dbReference>
<feature type="transmembrane region" description="Helical" evidence="1">
    <location>
        <begin position="273"/>
        <end position="294"/>
    </location>
</feature>
<feature type="transmembrane region" description="Helical" evidence="1">
    <location>
        <begin position="154"/>
        <end position="174"/>
    </location>
</feature>
<dbReference type="EMBL" id="PTIY01000002">
    <property type="protein sequence ID" value="PPK73087.1"/>
    <property type="molecule type" value="Genomic_DNA"/>
</dbReference>
<sequence length="486" mass="53582">MHTSLYLKEIFNFERSLFRADRLDFFVALILVAAVGYAFVNGQSWINKQQQAVHAAQTEESVRLQELKDKLARIDAGGLAPAKAFENPVNAYWVGNRHAASYAVLPPTAFAATAIGQSDLNPPYVKVSSDNKESFALNEEIENPGNLLIGNFDLAFVVVFLLPLLIIALSYNVLSAEHEQGTLAVTMTNPVPLWVLIAGKLGFRAALVFSLTAGMTVICLLAIGTDLSTMDSLVRLGWWMLLLLAYILFWLTLAAAVNVLAKSSAQNALMLTGLWIVILLVLPSFISIAVNVAYPVPSRVAMVGQIRAAQTDANQESDATVARFEQEHPEMTAKPLAKADDVAAIRKRVLVQQAAAGRISQIMAGYDRQLARQQRVVDSLRFLSPAIVMQEALNAVAGTDNSRYRHLSEQVDAFHREWQAFFLPKVLENTPLTLEDYQHFPRFVYAGPAVSETNMRLLSGLLGLVVPIAVLYLFSLRRIRDYPITA</sequence>
<dbReference type="PANTHER" id="PTHR43471">
    <property type="entry name" value="ABC TRANSPORTER PERMEASE"/>
    <property type="match status" value="1"/>
</dbReference>
<feature type="transmembrane region" description="Helical" evidence="1">
    <location>
        <begin position="457"/>
        <end position="474"/>
    </location>
</feature>
<evidence type="ECO:0000313" key="2">
    <source>
        <dbReference type="EMBL" id="PPK73087.1"/>
    </source>
</evidence>